<feature type="compositionally biased region" description="Pro residues" evidence="1">
    <location>
        <begin position="430"/>
        <end position="483"/>
    </location>
</feature>
<dbReference type="EMBL" id="JBCNJP010000020">
    <property type="protein sequence ID" value="KAK9059530.1"/>
    <property type="molecule type" value="Genomic_DNA"/>
</dbReference>
<evidence type="ECO:0000313" key="3">
    <source>
        <dbReference type="Proteomes" id="UP001408789"/>
    </source>
</evidence>
<dbReference type="PANTHER" id="PTHR47481">
    <property type="match status" value="1"/>
</dbReference>
<dbReference type="PANTHER" id="PTHR47481:SF38">
    <property type="entry name" value="POU DOMAIN, CLASS 4, TRANSCRIPTION FACTOR 1-LIKE"/>
    <property type="match status" value="1"/>
</dbReference>
<sequence length="497" mass="53600">MESKLHPALTVTNIKNFVPITLDTAKDNFNSWSELFRIHCRAFEVSDHLLRSTPPTTPPAAAATDKDGAAKPAATPPTMTAEQWLRIDAIVLQWLYATIAPELLETVIKKDSTAHSAWNSLANVFNDNKNARAVDLQRKFAMAKLDNHPNVSDYCCYLKGISDQLANVDSPVSNHQLVLQLISGLNESFDGVAMLIQQSNPLPDFYDARSKPITEETRKANQAPPPTDSALQASSNFDEPSNTSQPSNRPPSNTRQQPQNRGKPRQNGRQNNRNNNRGNGRNSGTTGVPMLAPWQVSYRATQPAWIPNTWQPTQPQWSYPQWVAPPCPYPTTAANRSAPPPNPAPGILGARPQSYQTMGYAPVEGQQVFTTGTLQPPEPQWILDTGATSHMTNYQGPIATSPHPNPIVPLPTSPTGSLFSPPGPTAGSPSSPPGPTAPNAPSPTHPADANPPSPPPTSSPAPNTSPLPSTPPPAVLAHPPPPYSHHANTCDGWHLHP</sequence>
<dbReference type="AlphaFoldDB" id="A0AAP0CML9"/>
<dbReference type="Proteomes" id="UP001408789">
    <property type="component" value="Unassembled WGS sequence"/>
</dbReference>
<comment type="caution">
    <text evidence="2">The sequence shown here is derived from an EMBL/GenBank/DDBJ whole genome shotgun (WGS) entry which is preliminary data.</text>
</comment>
<feature type="region of interest" description="Disordered" evidence="1">
    <location>
        <begin position="392"/>
        <end position="497"/>
    </location>
</feature>
<reference evidence="2 3" key="1">
    <citation type="submission" date="2024-04" db="EMBL/GenBank/DDBJ databases">
        <title>The reference genome of an endangered Asteraceae, Deinandra increscens subsp. villosa, native to the Central Coast of California.</title>
        <authorList>
            <person name="Guilliams M."/>
            <person name="Hasenstab-Lehman K."/>
            <person name="Meyer R."/>
            <person name="Mcevoy S."/>
        </authorList>
    </citation>
    <scope>NUCLEOTIDE SEQUENCE [LARGE SCALE GENOMIC DNA]</scope>
    <source>
        <tissue evidence="2">Leaf</tissue>
    </source>
</reference>
<accession>A0AAP0CML9</accession>
<evidence type="ECO:0000313" key="2">
    <source>
        <dbReference type="EMBL" id="KAK9059530.1"/>
    </source>
</evidence>
<feature type="region of interest" description="Disordered" evidence="1">
    <location>
        <begin position="216"/>
        <end position="289"/>
    </location>
</feature>
<name>A0AAP0CML9_9ASTR</name>
<protein>
    <recommendedName>
        <fullName evidence="4">Gag protein</fullName>
    </recommendedName>
</protein>
<feature type="compositionally biased region" description="Low complexity" evidence="1">
    <location>
        <begin position="259"/>
        <end position="282"/>
    </location>
</feature>
<organism evidence="2 3">
    <name type="scientific">Deinandra increscens subsp. villosa</name>
    <dbReference type="NCBI Taxonomy" id="3103831"/>
    <lineage>
        <taxon>Eukaryota</taxon>
        <taxon>Viridiplantae</taxon>
        <taxon>Streptophyta</taxon>
        <taxon>Embryophyta</taxon>
        <taxon>Tracheophyta</taxon>
        <taxon>Spermatophyta</taxon>
        <taxon>Magnoliopsida</taxon>
        <taxon>eudicotyledons</taxon>
        <taxon>Gunneridae</taxon>
        <taxon>Pentapetalae</taxon>
        <taxon>asterids</taxon>
        <taxon>campanulids</taxon>
        <taxon>Asterales</taxon>
        <taxon>Asteraceae</taxon>
        <taxon>Asteroideae</taxon>
        <taxon>Heliantheae alliance</taxon>
        <taxon>Madieae</taxon>
        <taxon>Madiinae</taxon>
        <taxon>Deinandra</taxon>
    </lineage>
</organism>
<feature type="compositionally biased region" description="Pro residues" evidence="1">
    <location>
        <begin position="403"/>
        <end position="412"/>
    </location>
</feature>
<gene>
    <name evidence="2" type="ORF">SSX86_020234</name>
</gene>
<proteinExistence type="predicted"/>
<dbReference type="Pfam" id="PF14223">
    <property type="entry name" value="Retrotran_gag_2"/>
    <property type="match status" value="1"/>
</dbReference>
<feature type="region of interest" description="Disordered" evidence="1">
    <location>
        <begin position="51"/>
        <end position="75"/>
    </location>
</feature>
<feature type="compositionally biased region" description="Polar residues" evidence="1">
    <location>
        <begin position="229"/>
        <end position="258"/>
    </location>
</feature>
<evidence type="ECO:0008006" key="4">
    <source>
        <dbReference type="Google" id="ProtNLM"/>
    </source>
</evidence>
<keyword evidence="3" id="KW-1185">Reference proteome</keyword>
<evidence type="ECO:0000256" key="1">
    <source>
        <dbReference type="SAM" id="MobiDB-lite"/>
    </source>
</evidence>